<evidence type="ECO:0000313" key="4">
    <source>
        <dbReference type="Proteomes" id="UP001196565"/>
    </source>
</evidence>
<dbReference type="InterPro" id="IPR042100">
    <property type="entry name" value="Bug_dom1"/>
</dbReference>
<dbReference type="PROSITE" id="PS51318">
    <property type="entry name" value="TAT"/>
    <property type="match status" value="1"/>
</dbReference>
<dbReference type="EMBL" id="JAHYBZ010000001">
    <property type="protein sequence ID" value="MBW6396861.1"/>
    <property type="molecule type" value="Genomic_DNA"/>
</dbReference>
<dbReference type="PANTHER" id="PTHR42928">
    <property type="entry name" value="TRICARBOXYLATE-BINDING PROTEIN"/>
    <property type="match status" value="1"/>
</dbReference>
<name>A0ABS7A3K3_9PROT</name>
<proteinExistence type="inferred from homology"/>
<dbReference type="Gene3D" id="3.40.190.150">
    <property type="entry name" value="Bordetella uptake gene, domain 1"/>
    <property type="match status" value="1"/>
</dbReference>
<protein>
    <submittedName>
        <fullName evidence="3">Tripartite tricarboxylate transporter substrate binding protein</fullName>
    </submittedName>
</protein>
<evidence type="ECO:0000256" key="1">
    <source>
        <dbReference type="ARBA" id="ARBA00006987"/>
    </source>
</evidence>
<dbReference type="SUPFAM" id="SSF53850">
    <property type="entry name" value="Periplasmic binding protein-like II"/>
    <property type="match status" value="1"/>
</dbReference>
<organism evidence="3 4">
    <name type="scientific">Roseomonas alba</name>
    <dbReference type="NCBI Taxonomy" id="2846776"/>
    <lineage>
        <taxon>Bacteria</taxon>
        <taxon>Pseudomonadati</taxon>
        <taxon>Pseudomonadota</taxon>
        <taxon>Alphaproteobacteria</taxon>
        <taxon>Acetobacterales</taxon>
        <taxon>Roseomonadaceae</taxon>
        <taxon>Roseomonas</taxon>
    </lineage>
</organism>
<comment type="caution">
    <text evidence="3">The sequence shown here is derived from an EMBL/GenBank/DDBJ whole genome shotgun (WGS) entry which is preliminary data.</text>
</comment>
<sequence>MPHITTTRRLLLGGGAALALPALSAFAQAFPDRPIRLIIGFPPGGSNDVTARILQPRLQELLGQPIVIENRPGANATLAADYVQKSPPDGYTLYLASSSPLVIAPHTNRNINYNAGTDFAAVATVAATPSVLAVGPASRAHTVQEFIAEARRGPVNIASSGAGGLAHLAIEILRREISPNITHVPYRGGGPAATDTMAGNVQGVIVDLAAIYGLIKDGKLRALAVMSDRRSPLLPDVPTFTEVGVPGVVAVNWVAIVAPLRTPEPILQRLYTAFTDVAKAPETRERFAAVGLETMTMASPAATQAFLRSEWDKWGAVARSSGARADE</sequence>
<comment type="similarity">
    <text evidence="1">Belongs to the UPF0065 (bug) family.</text>
</comment>
<evidence type="ECO:0000256" key="2">
    <source>
        <dbReference type="SAM" id="SignalP"/>
    </source>
</evidence>
<keyword evidence="2" id="KW-0732">Signal</keyword>
<accession>A0ABS7A3K3</accession>
<dbReference type="PIRSF" id="PIRSF017082">
    <property type="entry name" value="YflP"/>
    <property type="match status" value="1"/>
</dbReference>
<gene>
    <name evidence="3" type="ORF">KPL78_03330</name>
</gene>
<feature type="signal peptide" evidence="2">
    <location>
        <begin position="1"/>
        <end position="27"/>
    </location>
</feature>
<feature type="chain" id="PRO_5045444385" evidence="2">
    <location>
        <begin position="28"/>
        <end position="327"/>
    </location>
</feature>
<dbReference type="Proteomes" id="UP001196565">
    <property type="component" value="Unassembled WGS sequence"/>
</dbReference>
<dbReference type="RefSeq" id="WP_219761445.1">
    <property type="nucleotide sequence ID" value="NZ_JAHYBZ010000001.1"/>
</dbReference>
<dbReference type="Pfam" id="PF03401">
    <property type="entry name" value="TctC"/>
    <property type="match status" value="1"/>
</dbReference>
<evidence type="ECO:0000313" key="3">
    <source>
        <dbReference type="EMBL" id="MBW6396861.1"/>
    </source>
</evidence>
<dbReference type="Gene3D" id="3.40.190.10">
    <property type="entry name" value="Periplasmic binding protein-like II"/>
    <property type="match status" value="1"/>
</dbReference>
<dbReference type="CDD" id="cd07012">
    <property type="entry name" value="PBP2_Bug_TTT"/>
    <property type="match status" value="1"/>
</dbReference>
<dbReference type="InterPro" id="IPR006311">
    <property type="entry name" value="TAT_signal"/>
</dbReference>
<reference evidence="3 4" key="1">
    <citation type="submission" date="2021-07" db="EMBL/GenBank/DDBJ databases">
        <authorList>
            <person name="So Y."/>
        </authorList>
    </citation>
    <scope>NUCLEOTIDE SEQUENCE [LARGE SCALE GENOMIC DNA]</scope>
    <source>
        <strain evidence="3 4">HJA6</strain>
    </source>
</reference>
<dbReference type="PANTHER" id="PTHR42928:SF5">
    <property type="entry name" value="BLR1237 PROTEIN"/>
    <property type="match status" value="1"/>
</dbReference>
<dbReference type="InterPro" id="IPR005064">
    <property type="entry name" value="BUG"/>
</dbReference>
<keyword evidence="4" id="KW-1185">Reference proteome</keyword>